<evidence type="ECO:0000313" key="2">
    <source>
        <dbReference type="EMBL" id="EIY37825.1"/>
    </source>
</evidence>
<keyword evidence="1" id="KW-0472">Membrane</keyword>
<dbReference type="AlphaFoldDB" id="I8WGW1"/>
<organism evidence="2 3">
    <name type="scientific">Phocaeicola dorei CL03T12C01</name>
    <dbReference type="NCBI Taxonomy" id="997877"/>
    <lineage>
        <taxon>Bacteria</taxon>
        <taxon>Pseudomonadati</taxon>
        <taxon>Bacteroidota</taxon>
        <taxon>Bacteroidia</taxon>
        <taxon>Bacteroidales</taxon>
        <taxon>Bacteroidaceae</taxon>
        <taxon>Phocaeicola</taxon>
    </lineage>
</organism>
<comment type="caution">
    <text evidence="2">The sequence shown here is derived from an EMBL/GenBank/DDBJ whole genome shotgun (WGS) entry which is preliminary data.</text>
</comment>
<evidence type="ECO:0000313" key="3">
    <source>
        <dbReference type="Proteomes" id="UP000004019"/>
    </source>
</evidence>
<reference evidence="2 3" key="1">
    <citation type="submission" date="2012-02" db="EMBL/GenBank/DDBJ databases">
        <title>The Genome Sequence of Bacteroides dorei CL03T12C01.</title>
        <authorList>
            <consortium name="The Broad Institute Genome Sequencing Platform"/>
            <person name="Earl A."/>
            <person name="Ward D."/>
            <person name="Feldgarden M."/>
            <person name="Gevers D."/>
            <person name="Zitomersky N.L."/>
            <person name="Coyne M.J."/>
            <person name="Comstock L.E."/>
            <person name="Young S.K."/>
            <person name="Zeng Q."/>
            <person name="Gargeya S."/>
            <person name="Fitzgerald M."/>
            <person name="Haas B."/>
            <person name="Abouelleil A."/>
            <person name="Alvarado L."/>
            <person name="Arachchi H.M."/>
            <person name="Berlin A."/>
            <person name="Chapman S.B."/>
            <person name="Gearin G."/>
            <person name="Goldberg J."/>
            <person name="Griggs A."/>
            <person name="Gujja S."/>
            <person name="Hansen M."/>
            <person name="Heiman D."/>
            <person name="Howarth C."/>
            <person name="Larimer J."/>
            <person name="Lui A."/>
            <person name="MacDonald P.J.P."/>
            <person name="McCowen C."/>
            <person name="Montmayeur A."/>
            <person name="Murphy C."/>
            <person name="Neiman D."/>
            <person name="Pearson M."/>
            <person name="Priest M."/>
            <person name="Roberts A."/>
            <person name="Saif S."/>
            <person name="Shea T."/>
            <person name="Sisk P."/>
            <person name="Stolte C."/>
            <person name="Sykes S."/>
            <person name="Wortman J."/>
            <person name="Nusbaum C."/>
            <person name="Birren B."/>
        </authorList>
    </citation>
    <scope>NUCLEOTIDE SEQUENCE [LARGE SCALE GENOMIC DNA]</scope>
    <source>
        <strain evidence="2 3">CL03T12C01</strain>
    </source>
</reference>
<keyword evidence="1" id="KW-1133">Transmembrane helix</keyword>
<protein>
    <submittedName>
        <fullName evidence="2">Uncharacterized protein</fullName>
    </submittedName>
</protein>
<evidence type="ECO:0000256" key="1">
    <source>
        <dbReference type="SAM" id="Phobius"/>
    </source>
</evidence>
<gene>
    <name evidence="2" type="ORF">HMPREF1065_02194</name>
</gene>
<dbReference type="HOGENOM" id="CLU_1118325_0_0_10"/>
<name>I8WGW1_9BACT</name>
<dbReference type="Proteomes" id="UP000004019">
    <property type="component" value="Unassembled WGS sequence"/>
</dbReference>
<accession>I8WGW1</accession>
<dbReference type="PATRIC" id="fig|997877.3.peg.2298"/>
<sequence>MENEKMQVNFAPGITEATLRVIELHEENELPVLEPDKVELAGTIGSVYEFLLKRISEKEQINQKRCYILVDREKMTLKLVTNETDSRNKATVRGELKYYPKFLEFGINTSKTWEPVQLSKFFKMNRAFFKDAQYNMELVTVLKNFKASIDSKVENSRQDNGSRTDNYSQVVNSNLPASFNLIVPIFKGRPAEEIEVEIIADVDGRNIRLSLCSPGAEVIVEEERNKAIDEQLLLIRKLAPDIAIIEQITMKSVKKYWKPVLVVSAFFIGNRVFNHINAWLGISIIMLTVAFIVYNIIKKVENEKKD</sequence>
<feature type="transmembrane region" description="Helical" evidence="1">
    <location>
        <begin position="279"/>
        <end position="297"/>
    </location>
</feature>
<dbReference type="EMBL" id="AGXI01000014">
    <property type="protein sequence ID" value="EIY37825.1"/>
    <property type="molecule type" value="Genomic_DNA"/>
</dbReference>
<keyword evidence="1" id="KW-0812">Transmembrane</keyword>
<proteinExistence type="predicted"/>